<sequence>MTITEVRAIREKQSLETVRLTTEDLRAYFAEGAGEIQRMIDETRKERETELAKTISVAL</sequence>
<organism evidence="1">
    <name type="scientific">uncultured bacterium contig00107</name>
    <dbReference type="NCBI Taxonomy" id="1181573"/>
    <lineage>
        <taxon>Bacteria</taxon>
        <taxon>environmental samples</taxon>
    </lineage>
</organism>
<protein>
    <submittedName>
        <fullName evidence="1">Uncharacterized protein</fullName>
    </submittedName>
</protein>
<accession>A0A806KLL0</accession>
<evidence type="ECO:0000313" key="1">
    <source>
        <dbReference type="EMBL" id="AGS54212.1"/>
    </source>
</evidence>
<name>A0A806KLL0_9BACT</name>
<dbReference type="EMBL" id="JQ844280">
    <property type="protein sequence ID" value="AGS54212.1"/>
    <property type="molecule type" value="Genomic_DNA"/>
</dbReference>
<reference evidence="1" key="1">
    <citation type="submission" date="2012-03" db="EMBL/GenBank/DDBJ databases">
        <title>Functional metagenomics reveals considerable lignocellulase gene clusters in the gut microbiome of a wood-feeding higher termite.</title>
        <authorList>
            <person name="Liu N."/>
        </authorList>
    </citation>
    <scope>NUCLEOTIDE SEQUENCE</scope>
</reference>
<proteinExistence type="predicted"/>
<dbReference type="AlphaFoldDB" id="A0A806KLL0"/>